<dbReference type="AlphaFoldDB" id="A0A0N4V7W7"/>
<accession>A0A0N4V7W7</accession>
<keyword evidence="2" id="KW-1185">Reference proteome</keyword>
<organism evidence="3">
    <name type="scientific">Enterobius vermicularis</name>
    <name type="common">Human pinworm</name>
    <dbReference type="NCBI Taxonomy" id="51028"/>
    <lineage>
        <taxon>Eukaryota</taxon>
        <taxon>Metazoa</taxon>
        <taxon>Ecdysozoa</taxon>
        <taxon>Nematoda</taxon>
        <taxon>Chromadorea</taxon>
        <taxon>Rhabditida</taxon>
        <taxon>Spirurina</taxon>
        <taxon>Oxyuridomorpha</taxon>
        <taxon>Oxyuroidea</taxon>
        <taxon>Oxyuridae</taxon>
        <taxon>Enterobius</taxon>
    </lineage>
</organism>
<dbReference type="Proteomes" id="UP000274131">
    <property type="component" value="Unassembled WGS sequence"/>
</dbReference>
<protein>
    <submittedName>
        <fullName evidence="3">Bromo domain-containing protein</fullName>
    </submittedName>
</protein>
<dbReference type="EMBL" id="UXUI01008339">
    <property type="protein sequence ID" value="VDD91252.1"/>
    <property type="molecule type" value="Genomic_DNA"/>
</dbReference>
<dbReference type="WBParaSite" id="EVEC_0000639201-mRNA-1">
    <property type="protein sequence ID" value="EVEC_0000639201-mRNA-1"/>
    <property type="gene ID" value="EVEC_0000639201"/>
</dbReference>
<reference evidence="3" key="1">
    <citation type="submission" date="2017-02" db="UniProtKB">
        <authorList>
            <consortium name="WormBaseParasite"/>
        </authorList>
    </citation>
    <scope>IDENTIFICATION</scope>
</reference>
<sequence>MYKVGHSSVPRSATLVYNYRNVTSRSDIYDKHSLDQFLVEDSPCKLQMELPLPVFSNKSRRNTIPVKKEQADSETVEYLNSTWKAFMMRDGVPDDSIVCFQPKKDERYKDFVPFDVEKYHAERLLKAIDLDPKLVNGFF</sequence>
<gene>
    <name evidence="1" type="ORF">EVEC_LOCUS6003</name>
</gene>
<evidence type="ECO:0000313" key="3">
    <source>
        <dbReference type="WBParaSite" id="EVEC_0000639201-mRNA-1"/>
    </source>
</evidence>
<evidence type="ECO:0000313" key="1">
    <source>
        <dbReference type="EMBL" id="VDD91252.1"/>
    </source>
</evidence>
<dbReference type="OrthoDB" id="5857654at2759"/>
<evidence type="ECO:0000313" key="2">
    <source>
        <dbReference type="Proteomes" id="UP000274131"/>
    </source>
</evidence>
<proteinExistence type="predicted"/>
<reference evidence="1 2" key="2">
    <citation type="submission" date="2018-10" db="EMBL/GenBank/DDBJ databases">
        <authorList>
            <consortium name="Pathogen Informatics"/>
        </authorList>
    </citation>
    <scope>NUCLEOTIDE SEQUENCE [LARGE SCALE GENOMIC DNA]</scope>
</reference>
<name>A0A0N4V7W7_ENTVE</name>